<evidence type="ECO:0008006" key="3">
    <source>
        <dbReference type="Google" id="ProtNLM"/>
    </source>
</evidence>
<proteinExistence type="predicted"/>
<protein>
    <recommendedName>
        <fullName evidence="3">Mos1 transposase HTH domain-containing protein</fullName>
    </recommendedName>
</protein>
<dbReference type="EMBL" id="BMAV01023851">
    <property type="protein sequence ID" value="GFY80170.1"/>
    <property type="molecule type" value="Genomic_DNA"/>
</dbReference>
<evidence type="ECO:0000313" key="2">
    <source>
        <dbReference type="Proteomes" id="UP000886998"/>
    </source>
</evidence>
<evidence type="ECO:0000313" key="1">
    <source>
        <dbReference type="EMBL" id="GFY80170.1"/>
    </source>
</evidence>
<dbReference type="Proteomes" id="UP000886998">
    <property type="component" value="Unassembled WGS sequence"/>
</dbReference>
<name>A0A8X6YVM7_9ARAC</name>
<dbReference type="OrthoDB" id="6433839at2759"/>
<dbReference type="AlphaFoldDB" id="A0A8X6YVM7"/>
<sequence>MLGKIGSRLSVVKESPCRNTSSRRIVERFLEQRYAINFCVKLAKTGKETPDMINEAYGDITMGISDVFEWHKLFREGSVTS</sequence>
<organism evidence="1 2">
    <name type="scientific">Trichonephila inaurata madagascariensis</name>
    <dbReference type="NCBI Taxonomy" id="2747483"/>
    <lineage>
        <taxon>Eukaryota</taxon>
        <taxon>Metazoa</taxon>
        <taxon>Ecdysozoa</taxon>
        <taxon>Arthropoda</taxon>
        <taxon>Chelicerata</taxon>
        <taxon>Arachnida</taxon>
        <taxon>Araneae</taxon>
        <taxon>Araneomorphae</taxon>
        <taxon>Entelegynae</taxon>
        <taxon>Araneoidea</taxon>
        <taxon>Nephilidae</taxon>
        <taxon>Trichonephila</taxon>
        <taxon>Trichonephila inaurata</taxon>
    </lineage>
</organism>
<reference evidence="1" key="1">
    <citation type="submission" date="2020-08" db="EMBL/GenBank/DDBJ databases">
        <title>Multicomponent nature underlies the extraordinary mechanical properties of spider dragline silk.</title>
        <authorList>
            <person name="Kono N."/>
            <person name="Nakamura H."/>
            <person name="Mori M."/>
            <person name="Yoshida Y."/>
            <person name="Ohtoshi R."/>
            <person name="Malay A.D."/>
            <person name="Moran D.A.P."/>
            <person name="Tomita M."/>
            <person name="Numata K."/>
            <person name="Arakawa K."/>
        </authorList>
    </citation>
    <scope>NUCLEOTIDE SEQUENCE</scope>
</reference>
<gene>
    <name evidence="1" type="ORF">TNIN_318891</name>
</gene>
<comment type="caution">
    <text evidence="1">The sequence shown here is derived from an EMBL/GenBank/DDBJ whole genome shotgun (WGS) entry which is preliminary data.</text>
</comment>
<keyword evidence="2" id="KW-1185">Reference proteome</keyword>
<accession>A0A8X6YVM7</accession>
<dbReference type="Gene3D" id="1.10.10.1450">
    <property type="match status" value="1"/>
</dbReference>